<evidence type="ECO:0000256" key="5">
    <source>
        <dbReference type="ARBA" id="ARBA00023163"/>
    </source>
</evidence>
<dbReference type="SUPFAM" id="SSF57716">
    <property type="entry name" value="Glucocorticoid receptor-like (DNA-binding domain)"/>
    <property type="match status" value="1"/>
</dbReference>
<keyword evidence="10" id="KW-1185">Reference proteome</keyword>
<feature type="compositionally biased region" description="Low complexity" evidence="7">
    <location>
        <begin position="166"/>
        <end position="183"/>
    </location>
</feature>
<keyword evidence="1" id="KW-0479">Metal-binding</keyword>
<evidence type="ECO:0000256" key="3">
    <source>
        <dbReference type="ARBA" id="ARBA00022833"/>
    </source>
</evidence>
<keyword evidence="2 6" id="KW-0863">Zinc-finger</keyword>
<feature type="compositionally biased region" description="Low complexity" evidence="7">
    <location>
        <begin position="249"/>
        <end position="289"/>
    </location>
</feature>
<dbReference type="InterPro" id="IPR000679">
    <property type="entry name" value="Znf_GATA"/>
</dbReference>
<feature type="compositionally biased region" description="Polar residues" evidence="7">
    <location>
        <begin position="190"/>
        <end position="201"/>
    </location>
</feature>
<feature type="region of interest" description="Disordered" evidence="7">
    <location>
        <begin position="496"/>
        <end position="526"/>
    </location>
</feature>
<gene>
    <name evidence="9" type="ORF">SBRCBS47491_007700</name>
</gene>
<keyword evidence="5" id="KW-0804">Transcription</keyword>
<evidence type="ECO:0000313" key="9">
    <source>
        <dbReference type="EMBL" id="CAK7230777.1"/>
    </source>
</evidence>
<name>A0ABP0CGK8_9PEZI</name>
<organism evidence="9 10">
    <name type="scientific">Sporothrix bragantina</name>
    <dbReference type="NCBI Taxonomy" id="671064"/>
    <lineage>
        <taxon>Eukaryota</taxon>
        <taxon>Fungi</taxon>
        <taxon>Dikarya</taxon>
        <taxon>Ascomycota</taxon>
        <taxon>Pezizomycotina</taxon>
        <taxon>Sordariomycetes</taxon>
        <taxon>Sordariomycetidae</taxon>
        <taxon>Ophiostomatales</taxon>
        <taxon>Ophiostomataceae</taxon>
        <taxon>Sporothrix</taxon>
    </lineage>
</organism>
<feature type="domain" description="GATA-type" evidence="8">
    <location>
        <begin position="555"/>
        <end position="607"/>
    </location>
</feature>
<feature type="compositionally biased region" description="Low complexity" evidence="7">
    <location>
        <begin position="72"/>
        <end position="99"/>
    </location>
</feature>
<keyword evidence="4" id="KW-0805">Transcription regulation</keyword>
<evidence type="ECO:0000256" key="1">
    <source>
        <dbReference type="ARBA" id="ARBA00022723"/>
    </source>
</evidence>
<feature type="compositionally biased region" description="Polar residues" evidence="7">
    <location>
        <begin position="144"/>
        <end position="156"/>
    </location>
</feature>
<feature type="compositionally biased region" description="Basic and acidic residues" evidence="7">
    <location>
        <begin position="133"/>
        <end position="143"/>
    </location>
</feature>
<feature type="compositionally biased region" description="Basic and acidic residues" evidence="7">
    <location>
        <begin position="27"/>
        <end position="41"/>
    </location>
</feature>
<evidence type="ECO:0000256" key="6">
    <source>
        <dbReference type="PROSITE-ProRule" id="PRU00094"/>
    </source>
</evidence>
<sequence>MEAGESARQRISSASNPRNILNDDYYDQARDRDADSRDPRDSSIGSSNRDRDASTMATAALISPNTPHYPHHPSSSYSSGSYYQGQHGQQQSHQQQQQGSQGGHHSYHQQEHAHSHGQASPTATAAGMISPVESRRTSDDHDMSGNNSGGHRQSLPSLKDVIGKNPPSSYHPSSHPAPSSTTPSGPPPQQNSLPSPFSTSAPARPFPAESPSDMQQQHSPRAMQHPPPFGQRPEPSSSSFPAPPRPPLSRRASPPLSGDSSLSQHSQQGGGPSSMQSILHSQPPSSSQHAPMYPPHPSQQQQHSPHPSHHQRPQDQPPYHHGPPPPRDGRPHDDSPPPHHAYPPHPSHHQQHPPYPPQSSAQQPLPPPPPNQSHMSYPGSPRHSGPPSLPSPFESHAPPMQEPPVDYNRSRNRYDQTVSRHFESWNYTEYLARIGSNSRTIYNFAEAFGSLAREEHGPHPMPGRMPSDREVLEMISNAEWLKTMLESLRHMVHEVNEGRSGNGGNGNGSGSSAGNGGRQKNMDDMDMSMYNDQGNKPYGGMEVKKRRGRAAPPGRCHSCNRIDTPEWRRGPDGARTLCNACGLHYAKLERKKQLESRQIRPKHPDSR</sequence>
<evidence type="ECO:0000313" key="10">
    <source>
        <dbReference type="Proteomes" id="UP001642406"/>
    </source>
</evidence>
<proteinExistence type="predicted"/>
<dbReference type="Gene3D" id="3.30.50.10">
    <property type="entry name" value="Erythroid Transcription Factor GATA-1, subunit A"/>
    <property type="match status" value="1"/>
</dbReference>
<feature type="region of interest" description="Disordered" evidence="7">
    <location>
        <begin position="1"/>
        <end position="409"/>
    </location>
</feature>
<dbReference type="InterPro" id="IPR013088">
    <property type="entry name" value="Znf_NHR/GATA"/>
</dbReference>
<reference evidence="9 10" key="1">
    <citation type="submission" date="2024-01" db="EMBL/GenBank/DDBJ databases">
        <authorList>
            <person name="Allen C."/>
            <person name="Tagirdzhanova G."/>
        </authorList>
    </citation>
    <scope>NUCLEOTIDE SEQUENCE [LARGE SCALE GENOMIC DNA]</scope>
</reference>
<dbReference type="EMBL" id="CAWUHC010000090">
    <property type="protein sequence ID" value="CAK7230777.1"/>
    <property type="molecule type" value="Genomic_DNA"/>
</dbReference>
<comment type="caution">
    <text evidence="9">The sequence shown here is derived from an EMBL/GenBank/DDBJ whole genome shotgun (WGS) entry which is preliminary data.</text>
</comment>
<dbReference type="CDD" id="cd00202">
    <property type="entry name" value="ZnF_GATA"/>
    <property type="match status" value="1"/>
</dbReference>
<dbReference type="PROSITE" id="PS50114">
    <property type="entry name" value="GATA_ZN_FINGER_2"/>
    <property type="match status" value="1"/>
</dbReference>
<evidence type="ECO:0000259" key="8">
    <source>
        <dbReference type="PROSITE" id="PS50114"/>
    </source>
</evidence>
<evidence type="ECO:0000256" key="2">
    <source>
        <dbReference type="ARBA" id="ARBA00022771"/>
    </source>
</evidence>
<feature type="compositionally biased region" description="Gly residues" evidence="7">
    <location>
        <begin position="500"/>
        <end position="517"/>
    </location>
</feature>
<feature type="compositionally biased region" description="Basic and acidic residues" evidence="7">
    <location>
        <begin position="327"/>
        <end position="337"/>
    </location>
</feature>
<dbReference type="PANTHER" id="PTHR47172">
    <property type="entry name" value="OS01G0976800 PROTEIN"/>
    <property type="match status" value="1"/>
</dbReference>
<feature type="compositionally biased region" description="Polar residues" evidence="7">
    <location>
        <begin position="9"/>
        <end position="19"/>
    </location>
</feature>
<dbReference type="Proteomes" id="UP001642406">
    <property type="component" value="Unassembled WGS sequence"/>
</dbReference>
<protein>
    <recommendedName>
        <fullName evidence="8">GATA-type domain-containing protein</fullName>
    </recommendedName>
</protein>
<evidence type="ECO:0000256" key="7">
    <source>
        <dbReference type="SAM" id="MobiDB-lite"/>
    </source>
</evidence>
<dbReference type="Pfam" id="PF00320">
    <property type="entry name" value="GATA"/>
    <property type="match status" value="1"/>
</dbReference>
<dbReference type="SMART" id="SM00401">
    <property type="entry name" value="ZnF_GATA"/>
    <property type="match status" value="1"/>
</dbReference>
<dbReference type="PROSITE" id="PS00344">
    <property type="entry name" value="GATA_ZN_FINGER_1"/>
    <property type="match status" value="1"/>
</dbReference>
<accession>A0ABP0CGK8</accession>
<evidence type="ECO:0000256" key="4">
    <source>
        <dbReference type="ARBA" id="ARBA00023015"/>
    </source>
</evidence>
<keyword evidence="3" id="KW-0862">Zinc</keyword>
<dbReference type="PANTHER" id="PTHR47172:SF24">
    <property type="entry name" value="GATA ZINC FINGER DOMAIN-CONTAINING PROTEIN 14-RELATED"/>
    <property type="match status" value="1"/>
</dbReference>